<name>A0A0K2TR71_LEPSM</name>
<organism evidence="1">
    <name type="scientific">Lepeophtheirus salmonis</name>
    <name type="common">Salmon louse</name>
    <name type="synonym">Caligus salmonis</name>
    <dbReference type="NCBI Taxonomy" id="72036"/>
    <lineage>
        <taxon>Eukaryota</taxon>
        <taxon>Metazoa</taxon>
        <taxon>Ecdysozoa</taxon>
        <taxon>Arthropoda</taxon>
        <taxon>Crustacea</taxon>
        <taxon>Multicrustacea</taxon>
        <taxon>Hexanauplia</taxon>
        <taxon>Copepoda</taxon>
        <taxon>Siphonostomatoida</taxon>
        <taxon>Caligidae</taxon>
        <taxon>Lepeophtheirus</taxon>
    </lineage>
</organism>
<proteinExistence type="predicted"/>
<accession>A0A0K2TR71</accession>
<dbReference type="EMBL" id="HACA01010816">
    <property type="protein sequence ID" value="CDW28177.1"/>
    <property type="molecule type" value="Transcribed_RNA"/>
</dbReference>
<dbReference type="AlphaFoldDB" id="A0A0K2TR71"/>
<protein>
    <submittedName>
        <fullName evidence="1">Uncharacterized protein</fullName>
    </submittedName>
</protein>
<evidence type="ECO:0000313" key="1">
    <source>
        <dbReference type="EMBL" id="CDW28177.1"/>
    </source>
</evidence>
<sequence>MTMVLTYVTNMLTGFRNSFSHLVRQFEGTHY</sequence>
<reference evidence="1" key="1">
    <citation type="submission" date="2014-05" db="EMBL/GenBank/DDBJ databases">
        <authorList>
            <person name="Chronopoulou M."/>
        </authorList>
    </citation>
    <scope>NUCLEOTIDE SEQUENCE</scope>
    <source>
        <tissue evidence="1">Whole organism</tissue>
    </source>
</reference>